<sequence>MEEIFCFPRSPSPDKPKIVVPNGRGVKRRIGGNDQRNRSKLVNLQNNDCPWIDAFKPDNVSELAVHSAKITEVREWLTNACNGLNGVPKVAVLIGPTGSGKSAVVDVLCREMGLTKVAWTSDEDVISFNEDSDFVPGTFRKDRNQKEEFFDFLEGASMCGGMDLDERRVVVVDDFPNALLMKGNDFGEVLASFNFNNPVIFIVSVDPGSRRYGALFSDEALRHARIRKISFNPVATSFLANAMNKIFDRLENTRGISRPSPEAIAAIAELSHGDLRLCINALQFSSVSSGSGWDSSKLFSVDIEGRAESAVPVSTTRRRGGRVGVKETREKLNALKRMKQHSVDSSDPYFAIGDKSGKLGLFSVLGKILYAKRAEEPDRIMVNQERINAVNVVRRSREPRLPLLENPDVLVENSVLAPEGLLLFLHQNYLEFFSNIKEISAVAASFATADALREDDWRAKETMSSSACTLVARSLMLNRFRDVENKGISSKFLPLRKPRYRGILEEAERNSEATRNTFFVPSPASVFLGSDELFAVHLPMLRHICASLTPAQAMMITKVTDFKKVLKGDTDLLMADGTADANVEEEYFEIGTEGGGKVEIGTSTMTRFCGCKGVRTCLLCEKELGVPRRCESTFEDLKQRSYVYCPHCNLAWPGWNYDVFERHPNHEGTSLKLDGVYIQLDFLTEEEEKLLVEGCDAMPWDQSQSGRRKQNFGPKCNFKKRKIKLGEFEGFPKFSEFVQEKFNSVPLLSGYETIEQCSLEYTTDRGASIDPHIDDCWIWGERIVSVNLLSDSMLMLTKYERKDEGQKYNLLEAYEEYTNVMLMLTKYERKDEGQKYNLLEAYEEYTNVVRKQSDGSPKICRGLLADTDGAVDFSRDLGEEYDDIVIRVPMPRRSLLAMYGYPRYSFEHSILREDITARRICLAYREFTPPYLPGGEMYEIHGKPVVDKAKNFF</sequence>
<evidence type="ECO:0000259" key="2">
    <source>
        <dbReference type="SMART" id="SM00382"/>
    </source>
</evidence>
<gene>
    <name evidence="3" type="ORF">NMOB1V02_LOCUS5680</name>
</gene>
<dbReference type="Proteomes" id="UP000678499">
    <property type="component" value="Unassembled WGS sequence"/>
</dbReference>
<dbReference type="GO" id="GO:0070988">
    <property type="term" value="P:demethylation"/>
    <property type="evidence" value="ECO:0007669"/>
    <property type="project" value="InterPro"/>
</dbReference>
<keyword evidence="4" id="KW-1185">Reference proteome</keyword>
<protein>
    <recommendedName>
        <fullName evidence="2">AAA+ ATPase domain-containing protein</fullName>
    </recommendedName>
</protein>
<reference evidence="3" key="1">
    <citation type="submission" date="2020-11" db="EMBL/GenBank/DDBJ databases">
        <authorList>
            <person name="Tran Van P."/>
        </authorList>
    </citation>
    <scope>NUCLEOTIDE SEQUENCE</scope>
</reference>
<dbReference type="PANTHER" id="PTHR12463:SF0">
    <property type="entry name" value="ALPHA-KETOGLUTARATE-DEPENDENT DIOXYGENASE ALKB HOMOLOG 4"/>
    <property type="match status" value="1"/>
</dbReference>
<dbReference type="SMART" id="SM00382">
    <property type="entry name" value="AAA"/>
    <property type="match status" value="1"/>
</dbReference>
<feature type="domain" description="AAA+ ATPase" evidence="2">
    <location>
        <begin position="87"/>
        <end position="236"/>
    </location>
</feature>
<dbReference type="EMBL" id="CAJPEX010001071">
    <property type="protein sequence ID" value="CAG0918116.1"/>
    <property type="molecule type" value="Genomic_DNA"/>
</dbReference>
<comment type="cofactor">
    <cofactor evidence="1">
        <name>Fe(2+)</name>
        <dbReference type="ChEBI" id="CHEBI:29033"/>
    </cofactor>
</comment>
<dbReference type="PANTHER" id="PTHR12463">
    <property type="entry name" value="OXYGENASE-RELATED"/>
    <property type="match status" value="1"/>
</dbReference>
<dbReference type="Gene3D" id="2.60.120.590">
    <property type="entry name" value="Alpha-ketoglutarate-dependent dioxygenase AlkB-like"/>
    <property type="match status" value="1"/>
</dbReference>
<organism evidence="3">
    <name type="scientific">Notodromas monacha</name>
    <dbReference type="NCBI Taxonomy" id="399045"/>
    <lineage>
        <taxon>Eukaryota</taxon>
        <taxon>Metazoa</taxon>
        <taxon>Ecdysozoa</taxon>
        <taxon>Arthropoda</taxon>
        <taxon>Crustacea</taxon>
        <taxon>Oligostraca</taxon>
        <taxon>Ostracoda</taxon>
        <taxon>Podocopa</taxon>
        <taxon>Podocopida</taxon>
        <taxon>Cypridocopina</taxon>
        <taxon>Cypridoidea</taxon>
        <taxon>Cyprididae</taxon>
        <taxon>Notodromas</taxon>
    </lineage>
</organism>
<dbReference type="AlphaFoldDB" id="A0A7R9BNW0"/>
<dbReference type="InterPro" id="IPR027417">
    <property type="entry name" value="P-loop_NTPase"/>
</dbReference>
<dbReference type="InterPro" id="IPR032857">
    <property type="entry name" value="ALKBH4"/>
</dbReference>
<dbReference type="EMBL" id="OA883108">
    <property type="protein sequence ID" value="CAD7277964.1"/>
    <property type="molecule type" value="Genomic_DNA"/>
</dbReference>
<dbReference type="Pfam" id="PF03215">
    <property type="entry name" value="Rad17"/>
    <property type="match status" value="1"/>
</dbReference>
<proteinExistence type="predicted"/>
<dbReference type="SUPFAM" id="SSF51197">
    <property type="entry name" value="Clavaminate synthase-like"/>
    <property type="match status" value="1"/>
</dbReference>
<evidence type="ECO:0000313" key="4">
    <source>
        <dbReference type="Proteomes" id="UP000678499"/>
    </source>
</evidence>
<dbReference type="Gene3D" id="3.40.50.300">
    <property type="entry name" value="P-loop containing nucleotide triphosphate hydrolases"/>
    <property type="match status" value="1"/>
</dbReference>
<dbReference type="GO" id="GO:0032451">
    <property type="term" value="F:demethylase activity"/>
    <property type="evidence" value="ECO:0007669"/>
    <property type="project" value="TreeGrafter"/>
</dbReference>
<dbReference type="InterPro" id="IPR037151">
    <property type="entry name" value="AlkB-like_sf"/>
</dbReference>
<dbReference type="GO" id="GO:0016491">
    <property type="term" value="F:oxidoreductase activity"/>
    <property type="evidence" value="ECO:0007669"/>
    <property type="project" value="TreeGrafter"/>
</dbReference>
<name>A0A7R9BNW0_9CRUS</name>
<dbReference type="OrthoDB" id="442860at2759"/>
<evidence type="ECO:0000256" key="1">
    <source>
        <dbReference type="ARBA" id="ARBA00001954"/>
    </source>
</evidence>
<evidence type="ECO:0000313" key="3">
    <source>
        <dbReference type="EMBL" id="CAD7277964.1"/>
    </source>
</evidence>
<dbReference type="InterPro" id="IPR003593">
    <property type="entry name" value="AAA+_ATPase"/>
</dbReference>
<dbReference type="SUPFAM" id="SSF52540">
    <property type="entry name" value="P-loop containing nucleoside triphosphate hydrolases"/>
    <property type="match status" value="1"/>
</dbReference>
<accession>A0A7R9BNW0</accession>